<keyword evidence="5" id="KW-0472">Membrane</keyword>
<dbReference type="SUPFAM" id="SSF55073">
    <property type="entry name" value="Nucleotide cyclase"/>
    <property type="match status" value="1"/>
</dbReference>
<evidence type="ECO:0000313" key="7">
    <source>
        <dbReference type="EMBL" id="OZY39422.1"/>
    </source>
</evidence>
<gene>
    <name evidence="7" type="ORF">CJF43_23190</name>
</gene>
<proteinExistence type="predicted"/>
<dbReference type="EC" id="2.7.7.65" evidence="3"/>
<dbReference type="GO" id="GO:0005886">
    <property type="term" value="C:plasma membrane"/>
    <property type="evidence" value="ECO:0007669"/>
    <property type="project" value="UniProtKB-SubCell"/>
</dbReference>
<dbReference type="EMBL" id="NQKL01000029">
    <property type="protein sequence ID" value="OZY39422.1"/>
    <property type="molecule type" value="Genomic_DNA"/>
</dbReference>
<comment type="caution">
    <text evidence="7">The sequence shown here is derived from an EMBL/GenBank/DDBJ whole genome shotgun (WGS) entry which is preliminary data.</text>
</comment>
<dbReference type="CDD" id="cd01949">
    <property type="entry name" value="GGDEF"/>
    <property type="match status" value="1"/>
</dbReference>
<dbReference type="InterPro" id="IPR000160">
    <property type="entry name" value="GGDEF_dom"/>
</dbReference>
<keyword evidence="5" id="KW-0812">Transmembrane</keyword>
<comment type="subcellular location">
    <subcellularLocation>
        <location evidence="2">Cell inner membrane</location>
    </subcellularLocation>
</comment>
<dbReference type="FunFam" id="3.30.70.270:FF:000001">
    <property type="entry name" value="Diguanylate cyclase domain protein"/>
    <property type="match status" value="1"/>
</dbReference>
<keyword evidence="5" id="KW-1133">Transmembrane helix</keyword>
<dbReference type="InterPro" id="IPR029787">
    <property type="entry name" value="Nucleotide_cyclase"/>
</dbReference>
<sequence length="496" mass="54852">MHRHRVIKIKAGLAAVGFLFITLIPMWGALHVWLNQERALIERAASNDAMNLAIAFEVHVQSVVRFVDVLIQDLREHVVQDQGGFQDVVKEELERYRDMVAQVSVISKNGNLAYSSLNSVTGVIDLSGREHFRVHSENPLDDKLFISKPVFGRVSGIWSIQFTRPLIVHGKFSGVIVVSVPTAFFSDFYSKINVGNNGLIALVGLDRVPRAVASKKYVDIRMDESLPDRDLPYFDISKPAEGLYRGVSFFDGSESLTAYRRQENSGLIAMVKLSPSDYLASYYKQENILYGSALVVSLFLLAFSCLIYFVALQHLRSTKELKHAYGLLQERVNIDSLTGALSRGCFLEKLDKEFGEFLIAGGKLSFILLDIDYFKKVNDIYGHPIGDLVLKQVVSLCCSGLRDSDSFGRLGGEEFGIILAQTDGDSATAVAEKLRMAIESFCILTSRGPIRVTVSLGVAFALSVGDSASKLISRADDALYCAKRAGRNRVSCTFCS</sequence>
<dbReference type="PROSITE" id="PS50887">
    <property type="entry name" value="GGDEF"/>
    <property type="match status" value="1"/>
</dbReference>
<evidence type="ECO:0000256" key="2">
    <source>
        <dbReference type="ARBA" id="ARBA00004533"/>
    </source>
</evidence>
<feature type="domain" description="GGDEF" evidence="6">
    <location>
        <begin position="362"/>
        <end position="495"/>
    </location>
</feature>
<dbReference type="Gene3D" id="3.30.70.270">
    <property type="match status" value="1"/>
</dbReference>
<dbReference type="Gene3D" id="3.30.450.20">
    <property type="entry name" value="PAS domain"/>
    <property type="match status" value="2"/>
</dbReference>
<dbReference type="SMART" id="SM00267">
    <property type="entry name" value="GGDEF"/>
    <property type="match status" value="1"/>
</dbReference>
<dbReference type="Pfam" id="PF00990">
    <property type="entry name" value="GGDEF"/>
    <property type="match status" value="1"/>
</dbReference>
<organism evidence="7 8">
    <name type="scientific">Pseudomonas fragi</name>
    <dbReference type="NCBI Taxonomy" id="296"/>
    <lineage>
        <taxon>Bacteria</taxon>
        <taxon>Pseudomonadati</taxon>
        <taxon>Pseudomonadota</taxon>
        <taxon>Gammaproteobacteria</taxon>
        <taxon>Pseudomonadales</taxon>
        <taxon>Pseudomonadaceae</taxon>
        <taxon>Pseudomonas</taxon>
    </lineage>
</organism>
<dbReference type="PANTHER" id="PTHR45138:SF9">
    <property type="entry name" value="DIGUANYLATE CYCLASE DGCM-RELATED"/>
    <property type="match status" value="1"/>
</dbReference>
<dbReference type="PANTHER" id="PTHR45138">
    <property type="entry name" value="REGULATORY COMPONENTS OF SENSORY TRANSDUCTION SYSTEM"/>
    <property type="match status" value="1"/>
</dbReference>
<dbReference type="RefSeq" id="WP_095031136.1">
    <property type="nucleotide sequence ID" value="NZ_NQKL01000029.1"/>
</dbReference>
<dbReference type="NCBIfam" id="TIGR00254">
    <property type="entry name" value="GGDEF"/>
    <property type="match status" value="1"/>
</dbReference>
<comment type="catalytic activity">
    <reaction evidence="4">
        <text>2 GTP = 3',3'-c-di-GMP + 2 diphosphate</text>
        <dbReference type="Rhea" id="RHEA:24898"/>
        <dbReference type="ChEBI" id="CHEBI:33019"/>
        <dbReference type="ChEBI" id="CHEBI:37565"/>
        <dbReference type="ChEBI" id="CHEBI:58805"/>
        <dbReference type="EC" id="2.7.7.65"/>
    </reaction>
</comment>
<feature type="transmembrane region" description="Helical" evidence="5">
    <location>
        <begin position="288"/>
        <end position="312"/>
    </location>
</feature>
<name>A0A266LPS6_PSEFR</name>
<reference evidence="7 8" key="1">
    <citation type="submission" date="2017-08" db="EMBL/GenBank/DDBJ databases">
        <title>Genomic and metabolic characterisation of spoilage-associated Pseudomonas species.</title>
        <authorList>
            <person name="Stanborough T."/>
            <person name="Fegan N."/>
            <person name="Powell S.M."/>
            <person name="Singh T."/>
            <person name="Tamplin M.L."/>
            <person name="Chandry P.S."/>
        </authorList>
    </citation>
    <scope>NUCLEOTIDE SEQUENCE [LARGE SCALE GENOMIC DNA]</scope>
    <source>
        <strain evidence="7 8">F1820</strain>
    </source>
</reference>
<comment type="cofactor">
    <cofactor evidence="1">
        <name>Mg(2+)</name>
        <dbReference type="ChEBI" id="CHEBI:18420"/>
    </cofactor>
</comment>
<evidence type="ECO:0000256" key="5">
    <source>
        <dbReference type="SAM" id="Phobius"/>
    </source>
</evidence>
<dbReference type="Proteomes" id="UP000216113">
    <property type="component" value="Unassembled WGS sequence"/>
</dbReference>
<dbReference type="CDD" id="cd12915">
    <property type="entry name" value="PDC2_DGC_like"/>
    <property type="match status" value="1"/>
</dbReference>
<evidence type="ECO:0000259" key="6">
    <source>
        <dbReference type="PROSITE" id="PS50887"/>
    </source>
</evidence>
<evidence type="ECO:0000313" key="8">
    <source>
        <dbReference type="Proteomes" id="UP000216113"/>
    </source>
</evidence>
<dbReference type="InterPro" id="IPR043128">
    <property type="entry name" value="Rev_trsase/Diguanyl_cyclase"/>
</dbReference>
<evidence type="ECO:0000256" key="3">
    <source>
        <dbReference type="ARBA" id="ARBA00012528"/>
    </source>
</evidence>
<dbReference type="AlphaFoldDB" id="A0A266LPS6"/>
<dbReference type="GO" id="GO:0052621">
    <property type="term" value="F:diguanylate cyclase activity"/>
    <property type="evidence" value="ECO:0007669"/>
    <property type="project" value="UniProtKB-EC"/>
</dbReference>
<evidence type="ECO:0000256" key="1">
    <source>
        <dbReference type="ARBA" id="ARBA00001946"/>
    </source>
</evidence>
<feature type="transmembrane region" description="Helical" evidence="5">
    <location>
        <begin position="12"/>
        <end position="34"/>
    </location>
</feature>
<dbReference type="CDD" id="cd12914">
    <property type="entry name" value="PDC1_DGC_like"/>
    <property type="match status" value="1"/>
</dbReference>
<protein>
    <recommendedName>
        <fullName evidence="3">diguanylate cyclase</fullName>
        <ecNumber evidence="3">2.7.7.65</ecNumber>
    </recommendedName>
</protein>
<accession>A0A266LPS6</accession>
<evidence type="ECO:0000256" key="4">
    <source>
        <dbReference type="ARBA" id="ARBA00034247"/>
    </source>
</evidence>
<dbReference type="InterPro" id="IPR050469">
    <property type="entry name" value="Diguanylate_Cyclase"/>
</dbReference>